<dbReference type="Proteomes" id="UP000515804">
    <property type="component" value="Chromosome"/>
</dbReference>
<reference evidence="3 4" key="1">
    <citation type="submission" date="2020-08" db="EMBL/GenBank/DDBJ databases">
        <title>Genome sequence of Thermomonas carbonis KCTC 42013T.</title>
        <authorList>
            <person name="Hyun D.-W."/>
            <person name="Bae J.-W."/>
        </authorList>
    </citation>
    <scope>NUCLEOTIDE SEQUENCE [LARGE SCALE GENOMIC DNA]</scope>
    <source>
        <strain evidence="3 4">KCTC 42013</strain>
    </source>
</reference>
<dbReference type="KEGG" id="tcn:H9L16_00130"/>
<accession>A0A7G9SQI1</accession>
<feature type="chain" id="PRO_5028933019" evidence="1">
    <location>
        <begin position="22"/>
        <end position="167"/>
    </location>
</feature>
<evidence type="ECO:0000259" key="2">
    <source>
        <dbReference type="Pfam" id="PF07603"/>
    </source>
</evidence>
<name>A0A7G9SQI1_9GAMM</name>
<dbReference type="EMBL" id="CP060719">
    <property type="protein sequence ID" value="QNN70106.1"/>
    <property type="molecule type" value="Genomic_DNA"/>
</dbReference>
<gene>
    <name evidence="3" type="ORF">H9L16_00130</name>
</gene>
<feature type="domain" description="Lcl C-terminal" evidence="2">
    <location>
        <begin position="53"/>
        <end position="144"/>
    </location>
</feature>
<feature type="signal peptide" evidence="1">
    <location>
        <begin position="1"/>
        <end position="21"/>
    </location>
</feature>
<dbReference type="InterPro" id="IPR011460">
    <property type="entry name" value="Lcl_C"/>
</dbReference>
<evidence type="ECO:0000256" key="1">
    <source>
        <dbReference type="SAM" id="SignalP"/>
    </source>
</evidence>
<dbReference type="RefSeq" id="WP_187552623.1">
    <property type="nucleotide sequence ID" value="NZ_BMZL01000001.1"/>
</dbReference>
<dbReference type="AlphaFoldDB" id="A0A7G9SQI1"/>
<keyword evidence="4" id="KW-1185">Reference proteome</keyword>
<organism evidence="3 4">
    <name type="scientific">Thermomonas carbonis</name>
    <dbReference type="NCBI Taxonomy" id="1463158"/>
    <lineage>
        <taxon>Bacteria</taxon>
        <taxon>Pseudomonadati</taxon>
        <taxon>Pseudomonadota</taxon>
        <taxon>Gammaproteobacteria</taxon>
        <taxon>Lysobacterales</taxon>
        <taxon>Lysobacteraceae</taxon>
        <taxon>Thermomonas</taxon>
    </lineage>
</organism>
<keyword evidence="1" id="KW-0732">Signal</keyword>
<sequence length="167" mass="17968">MRQFALPAILLLVLASPALLAASKAGKARPDGSRDVGVRDGVALVAAAGDAPRQMPWQEAIAWCDEATLHGRDDWRLPDASELALLHRHRAAIGGFADPDKDAADPMGYLSIVQSGGKIRYRYWSSTRTDDDATGIDFETGTPVQVVVAERAPVAFGMRIRCVRASE</sequence>
<evidence type="ECO:0000313" key="4">
    <source>
        <dbReference type="Proteomes" id="UP000515804"/>
    </source>
</evidence>
<protein>
    <submittedName>
        <fullName evidence="3">DUF1566 domain-containing protein</fullName>
    </submittedName>
</protein>
<evidence type="ECO:0000313" key="3">
    <source>
        <dbReference type="EMBL" id="QNN70106.1"/>
    </source>
</evidence>
<dbReference type="Pfam" id="PF07603">
    <property type="entry name" value="Lcl_C"/>
    <property type="match status" value="1"/>
</dbReference>
<proteinExistence type="predicted"/>